<name>A0ACC1PKZ2_9PEZI</name>
<proteinExistence type="predicted"/>
<comment type="caution">
    <text evidence="1">The sequence shown here is derived from an EMBL/GenBank/DDBJ whole genome shotgun (WGS) entry which is preliminary data.</text>
</comment>
<reference evidence="1" key="1">
    <citation type="submission" date="2022-10" db="EMBL/GenBank/DDBJ databases">
        <title>Genome Sequence of Xylaria curta.</title>
        <authorList>
            <person name="Buettner E."/>
        </authorList>
    </citation>
    <scope>NUCLEOTIDE SEQUENCE</scope>
    <source>
        <strain evidence="1">Babe10</strain>
    </source>
</reference>
<evidence type="ECO:0000313" key="1">
    <source>
        <dbReference type="EMBL" id="KAJ2992960.1"/>
    </source>
</evidence>
<evidence type="ECO:0000313" key="2">
    <source>
        <dbReference type="Proteomes" id="UP001143856"/>
    </source>
</evidence>
<keyword evidence="2" id="KW-1185">Reference proteome</keyword>
<accession>A0ACC1PKZ2</accession>
<organism evidence="1 2">
    <name type="scientific">Xylaria curta</name>
    <dbReference type="NCBI Taxonomy" id="42375"/>
    <lineage>
        <taxon>Eukaryota</taxon>
        <taxon>Fungi</taxon>
        <taxon>Dikarya</taxon>
        <taxon>Ascomycota</taxon>
        <taxon>Pezizomycotina</taxon>
        <taxon>Sordariomycetes</taxon>
        <taxon>Xylariomycetidae</taxon>
        <taxon>Xylariales</taxon>
        <taxon>Xylariaceae</taxon>
        <taxon>Xylaria</taxon>
    </lineage>
</organism>
<dbReference type="Proteomes" id="UP001143856">
    <property type="component" value="Unassembled WGS sequence"/>
</dbReference>
<sequence>METSPDQSPTEAGRVYNESCRSGSIHERGERRMPNRRRALTACRLCRSRKTRCDNARPTCDYCAFQGLECIYEDKFVGTRPHRTLPSQTSVSNDVLLDRIIHLTSLVEDLQDYAKSNRNCQKSQSSNRCLQEQPVSQSLYHEDADVAIGSAFTDDGFGQLELPQLAIIANSCGPLLQWPILQEIQPRVEITSFPLQPIIEDETHHVPTATASLMREEDFLPLCKKFLVLIHVKNPVLDVPEFKRYARRASEHGPSWDAGGCIVLLTCALACLATPYDPNESAPDCSRGSNGLDKQLGDAYFNAARKRLGLLPNSLLGFACQYFAGLYEKFAIRPFSAWLHFQQACVRFQAYLGSTGHASKQSSESRSIFLGEHAALLIGAFLSELRAELQLPTSGLLKFKYPEFFSSLSFPSASNNTEFSNGWIGSIGQSPASQDGNLGNSERGLEPEEERSWLYYLAEISLRGLMNKILRGLYGKGQEAWLSNINDVLSQRMVCSQELELWREHLPHQIRFDDANVPQNEFALFLQTRYLCCIEWLSRPFLFYVVHQRSTRDITPQLITLAQQCVHVCWEQSIGVAIRTIRDWEEGAPDLKFMGDFLESFLASTRHNAGERSHGPY</sequence>
<protein>
    <submittedName>
        <fullName evidence="1">Uncharacterized protein</fullName>
    </submittedName>
</protein>
<dbReference type="EMBL" id="JAPDGR010000239">
    <property type="protein sequence ID" value="KAJ2992960.1"/>
    <property type="molecule type" value="Genomic_DNA"/>
</dbReference>
<gene>
    <name evidence="1" type="ORF">NUW58_g1989</name>
</gene>